<dbReference type="InterPro" id="IPR035906">
    <property type="entry name" value="MetI-like_sf"/>
</dbReference>
<evidence type="ECO:0000256" key="9">
    <source>
        <dbReference type="RuleBase" id="RU363032"/>
    </source>
</evidence>
<keyword evidence="3 9" id="KW-0813">Transport</keyword>
<dbReference type="Pfam" id="PF00497">
    <property type="entry name" value="SBP_bac_3"/>
    <property type="match status" value="1"/>
</dbReference>
<dbReference type="PROSITE" id="PS51257">
    <property type="entry name" value="PROKAR_LIPOPROTEIN"/>
    <property type="match status" value="1"/>
</dbReference>
<evidence type="ECO:0000256" key="5">
    <source>
        <dbReference type="ARBA" id="ARBA00022692"/>
    </source>
</evidence>
<feature type="domain" description="ABC transmembrane type-1" evidence="11">
    <location>
        <begin position="306"/>
        <end position="505"/>
    </location>
</feature>
<feature type="transmembrane region" description="Helical" evidence="9">
    <location>
        <begin position="350"/>
        <end position="373"/>
    </location>
</feature>
<evidence type="ECO:0000256" key="10">
    <source>
        <dbReference type="SAM" id="SignalP"/>
    </source>
</evidence>
<evidence type="ECO:0000256" key="1">
    <source>
        <dbReference type="ARBA" id="ARBA00004651"/>
    </source>
</evidence>
<dbReference type="GO" id="GO:0022857">
    <property type="term" value="F:transmembrane transporter activity"/>
    <property type="evidence" value="ECO:0007669"/>
    <property type="project" value="InterPro"/>
</dbReference>
<dbReference type="InterPro" id="IPR001638">
    <property type="entry name" value="Solute-binding_3/MltF_N"/>
</dbReference>
<comment type="similarity">
    <text evidence="2">Belongs to the binding-protein-dependent transport system permease family. HisMQ subfamily.</text>
</comment>
<evidence type="ECO:0000259" key="11">
    <source>
        <dbReference type="PROSITE" id="PS50928"/>
    </source>
</evidence>
<dbReference type="PANTHER" id="PTHR30614">
    <property type="entry name" value="MEMBRANE COMPONENT OF AMINO ACID ABC TRANSPORTER"/>
    <property type="match status" value="1"/>
</dbReference>
<comment type="caution">
    <text evidence="12">The sequence shown here is derived from an EMBL/GenBank/DDBJ whole genome shotgun (WGS) entry which is preliminary data.</text>
</comment>
<dbReference type="GO" id="GO:0006865">
    <property type="term" value="P:amino acid transport"/>
    <property type="evidence" value="ECO:0007669"/>
    <property type="project" value="UniProtKB-KW"/>
</dbReference>
<keyword evidence="10" id="KW-0732">Signal</keyword>
<sequence>MKKSLKFLALAFVAFIMVACGAKKQDTQPLLIGMEAGYPPYNWTQSTNANGAVPIKDSKEFANGYDVQIARKIGEKLGREVQVVKTEWDGLLPAVQSDKIDMIIAGMSPTAERAKEIDFSESYYDSRFVMVVRKDSPYAQAKTLEDFAGAKVSGQQGTLHYDLLKQLKDAQVEQAQDSFPVLRVALEAGKLDAYISEYPEAVSAAAANPLFTYVELNPSFQVAPEDRKVSIGVKKGSPLMSQINEAIAEVTDQQRKDFMDQAIKNQPAADGQEATSTEAAATEDYNFFARTWEIATQNWRQYLAGTGMTLWVSLTGTLIGLLIGLAVGIIRTIPKSKSQIHNGILKVANLLLNAYIAIFRGTPMIVQAMIFYYGTDLLWGWKLTPMSAAFLVVSINTGAYIAEVVRGGIYAIDKGQFEAARAIGMNHWQTMKEVVMPQVFRTILPSVGNEFVINVKDTSVLNVISVSELYFTTKTIAGNNFRYFETFFVTAVIYFILTFTITSLLRAIEKRIDGRPSDQLAAGNQQQVAVLKEEA</sequence>
<name>A0A929MP18_ABIDE</name>
<dbReference type="PROSITE" id="PS50928">
    <property type="entry name" value="ABC_TM1"/>
    <property type="match status" value="1"/>
</dbReference>
<comment type="subcellular location">
    <subcellularLocation>
        <location evidence="1 9">Cell membrane</location>
        <topology evidence="1 9">Multi-pass membrane protein</topology>
    </subcellularLocation>
</comment>
<feature type="signal peptide" evidence="10">
    <location>
        <begin position="1"/>
        <end position="24"/>
    </location>
</feature>
<evidence type="ECO:0000256" key="3">
    <source>
        <dbReference type="ARBA" id="ARBA00022448"/>
    </source>
</evidence>
<organism evidence="12 13">
    <name type="scientific">Abiotrophia defectiva</name>
    <name type="common">Streptococcus defectivus</name>
    <dbReference type="NCBI Taxonomy" id="46125"/>
    <lineage>
        <taxon>Bacteria</taxon>
        <taxon>Bacillati</taxon>
        <taxon>Bacillota</taxon>
        <taxon>Bacilli</taxon>
        <taxon>Lactobacillales</taxon>
        <taxon>Aerococcaceae</taxon>
        <taxon>Abiotrophia</taxon>
    </lineage>
</organism>
<dbReference type="InterPro" id="IPR010065">
    <property type="entry name" value="AA_ABC_transptr_permease_3TM"/>
</dbReference>
<dbReference type="Proteomes" id="UP000757900">
    <property type="component" value="Unassembled WGS sequence"/>
</dbReference>
<dbReference type="Pfam" id="PF00528">
    <property type="entry name" value="BPD_transp_1"/>
    <property type="match status" value="1"/>
</dbReference>
<proteinExistence type="inferred from homology"/>
<gene>
    <name evidence="12" type="ORF">HXK00_04630</name>
</gene>
<evidence type="ECO:0000313" key="12">
    <source>
        <dbReference type="EMBL" id="MBF0934916.1"/>
    </source>
</evidence>
<evidence type="ECO:0000256" key="6">
    <source>
        <dbReference type="ARBA" id="ARBA00022970"/>
    </source>
</evidence>
<dbReference type="EMBL" id="JABZFV010000090">
    <property type="protein sequence ID" value="MBF0934916.1"/>
    <property type="molecule type" value="Genomic_DNA"/>
</dbReference>
<evidence type="ECO:0000256" key="4">
    <source>
        <dbReference type="ARBA" id="ARBA00022475"/>
    </source>
</evidence>
<accession>A0A929MP18</accession>
<feature type="transmembrane region" description="Helical" evidence="9">
    <location>
        <begin position="310"/>
        <end position="330"/>
    </location>
</feature>
<evidence type="ECO:0000256" key="8">
    <source>
        <dbReference type="ARBA" id="ARBA00023136"/>
    </source>
</evidence>
<dbReference type="PANTHER" id="PTHR30614:SF20">
    <property type="entry name" value="GLUTAMINE TRANSPORT SYSTEM PERMEASE PROTEIN GLNP"/>
    <property type="match status" value="1"/>
</dbReference>
<dbReference type="SUPFAM" id="SSF53850">
    <property type="entry name" value="Periplasmic binding protein-like II"/>
    <property type="match status" value="1"/>
</dbReference>
<feature type="chain" id="PRO_5036863038" evidence="10">
    <location>
        <begin position="25"/>
        <end position="535"/>
    </location>
</feature>
<evidence type="ECO:0000313" key="13">
    <source>
        <dbReference type="Proteomes" id="UP000757900"/>
    </source>
</evidence>
<keyword evidence="5 9" id="KW-0812">Transmembrane</keyword>
<evidence type="ECO:0000256" key="2">
    <source>
        <dbReference type="ARBA" id="ARBA00010072"/>
    </source>
</evidence>
<reference evidence="12" key="1">
    <citation type="submission" date="2020-04" db="EMBL/GenBank/DDBJ databases">
        <title>Deep metagenomics examines the oral microbiome during advanced dental caries in children, revealing novel taxa and co-occurrences with host molecules.</title>
        <authorList>
            <person name="Baker J.L."/>
            <person name="Morton J.T."/>
            <person name="Dinis M."/>
            <person name="Alvarez R."/>
            <person name="Tran N.C."/>
            <person name="Knight R."/>
            <person name="Edlund A."/>
        </authorList>
    </citation>
    <scope>NUCLEOTIDE SEQUENCE</scope>
    <source>
        <strain evidence="12">JCVI_23_bin.16</strain>
    </source>
</reference>
<dbReference type="Gene3D" id="1.10.3720.10">
    <property type="entry name" value="MetI-like"/>
    <property type="match status" value="1"/>
</dbReference>
<keyword evidence="4" id="KW-1003">Cell membrane</keyword>
<dbReference type="InterPro" id="IPR043429">
    <property type="entry name" value="ArtM/GltK/GlnP/TcyL/YhdX-like"/>
</dbReference>
<keyword evidence="7 9" id="KW-1133">Transmembrane helix</keyword>
<keyword evidence="8 9" id="KW-0472">Membrane</keyword>
<dbReference type="SUPFAM" id="SSF161098">
    <property type="entry name" value="MetI-like"/>
    <property type="match status" value="1"/>
</dbReference>
<evidence type="ECO:0000256" key="7">
    <source>
        <dbReference type="ARBA" id="ARBA00022989"/>
    </source>
</evidence>
<keyword evidence="6" id="KW-0029">Amino-acid transport</keyword>
<protein>
    <submittedName>
        <fullName evidence="12">ABC transporter substrate-binding protein/permease</fullName>
    </submittedName>
</protein>
<dbReference type="NCBIfam" id="TIGR01726">
    <property type="entry name" value="HEQRo_perm_3TM"/>
    <property type="match status" value="1"/>
</dbReference>
<dbReference type="Gene3D" id="3.40.190.10">
    <property type="entry name" value="Periplasmic binding protein-like II"/>
    <property type="match status" value="2"/>
</dbReference>
<dbReference type="GO" id="GO:0043190">
    <property type="term" value="C:ATP-binding cassette (ABC) transporter complex"/>
    <property type="evidence" value="ECO:0007669"/>
    <property type="project" value="InterPro"/>
</dbReference>
<dbReference type="CDD" id="cd06261">
    <property type="entry name" value="TM_PBP2"/>
    <property type="match status" value="1"/>
</dbReference>
<dbReference type="AlphaFoldDB" id="A0A929MP18"/>
<dbReference type="SMART" id="SM00062">
    <property type="entry name" value="PBPb"/>
    <property type="match status" value="1"/>
</dbReference>
<dbReference type="InterPro" id="IPR000515">
    <property type="entry name" value="MetI-like"/>
</dbReference>
<feature type="transmembrane region" description="Helical" evidence="9">
    <location>
        <begin position="487"/>
        <end position="508"/>
    </location>
</feature>